<feature type="domain" description="Reductase C-terminal" evidence="6">
    <location>
        <begin position="328"/>
        <end position="411"/>
    </location>
</feature>
<dbReference type="InterPro" id="IPR016156">
    <property type="entry name" value="FAD/NAD-linked_Rdtase_dimer_sf"/>
</dbReference>
<accession>A0A5E4ZGN1</accession>
<keyword evidence="8" id="KW-1185">Reference proteome</keyword>
<gene>
    <name evidence="7" type="primary">camA_2</name>
    <name evidence="7" type="ORF">PTE30175_05584</name>
</gene>
<name>A0A5E4ZGN1_9BURK</name>
<evidence type="ECO:0000313" key="7">
    <source>
        <dbReference type="EMBL" id="VVE59672.1"/>
    </source>
</evidence>
<dbReference type="SUPFAM" id="SSF51905">
    <property type="entry name" value="FAD/NAD(P)-binding domain"/>
    <property type="match status" value="2"/>
</dbReference>
<reference evidence="7 8" key="1">
    <citation type="submission" date="2019-08" db="EMBL/GenBank/DDBJ databases">
        <authorList>
            <person name="Peeters C."/>
        </authorList>
    </citation>
    <scope>NUCLEOTIDE SEQUENCE [LARGE SCALE GENOMIC DNA]</scope>
    <source>
        <strain evidence="7 8">LMG 30175</strain>
    </source>
</reference>
<sequence>MKNTDNLVIVGTGCAGVELAFGARAGGWEGAITLIGDDPATPYQRPPLSKGYLLGEMSADDLCLKAVSTYDKSNIALCTGARVAAIDRKRMRVELEDGRELPYDHLALTTGGRPRPLPAAVAAGGGVTNLHYLRTLADADAIRRNLGACGRLVIVGGGYIGLEVAAAAVKSGVQVTVLQAEARVLERVTAPPVSAFYENVHRQAGVDLRTREQVESVELSPDGTKVTAVRCSSGARVAADWLVVGIGLIPNSELASEAGLVVDNGIVVNSQLRTSDENVVSAGDCACFHSDIYERPVRIESVPNALEQARKIAALLCGKPPRAPAAPWFWSNQYDLNLKIAGLSQGYDRVVIRGSMQARSFSAFYLAGNRVLAADTVNRPLDFNVAKQWVARRAQVDAARLEDESIPLDRLQDATLVDGVFPLN</sequence>
<dbReference type="Gene3D" id="3.30.390.30">
    <property type="match status" value="1"/>
</dbReference>
<dbReference type="PANTHER" id="PTHR43557">
    <property type="entry name" value="APOPTOSIS-INDUCING FACTOR 1"/>
    <property type="match status" value="1"/>
</dbReference>
<dbReference type="Pfam" id="PF07992">
    <property type="entry name" value="Pyr_redox_2"/>
    <property type="match status" value="1"/>
</dbReference>
<evidence type="ECO:0000256" key="1">
    <source>
        <dbReference type="ARBA" id="ARBA00001974"/>
    </source>
</evidence>
<dbReference type="InterPro" id="IPR036188">
    <property type="entry name" value="FAD/NAD-bd_sf"/>
</dbReference>
<evidence type="ECO:0000259" key="6">
    <source>
        <dbReference type="Pfam" id="PF14759"/>
    </source>
</evidence>
<evidence type="ECO:0000256" key="3">
    <source>
        <dbReference type="ARBA" id="ARBA00022827"/>
    </source>
</evidence>
<protein>
    <submittedName>
        <fullName evidence="7">Putidaredoxin reductase</fullName>
        <ecNumber evidence="7">1.18.1.5</ecNumber>
    </submittedName>
</protein>
<dbReference type="Pfam" id="PF14759">
    <property type="entry name" value="Reductase_C"/>
    <property type="match status" value="1"/>
</dbReference>
<keyword evidence="3" id="KW-0274">FAD</keyword>
<comment type="cofactor">
    <cofactor evidence="1">
        <name>FAD</name>
        <dbReference type="ChEBI" id="CHEBI:57692"/>
    </cofactor>
</comment>
<dbReference type="InterPro" id="IPR028202">
    <property type="entry name" value="Reductase_C"/>
</dbReference>
<proteinExistence type="predicted"/>
<evidence type="ECO:0000256" key="2">
    <source>
        <dbReference type="ARBA" id="ARBA00022630"/>
    </source>
</evidence>
<dbReference type="InterPro" id="IPR050446">
    <property type="entry name" value="FAD-oxidoreductase/Apoptosis"/>
</dbReference>
<keyword evidence="4 7" id="KW-0560">Oxidoreductase</keyword>
<dbReference type="Gene3D" id="3.50.50.60">
    <property type="entry name" value="FAD/NAD(P)-binding domain"/>
    <property type="match status" value="2"/>
</dbReference>
<organism evidence="7 8">
    <name type="scientific">Pandoraea terrae</name>
    <dbReference type="NCBI Taxonomy" id="1537710"/>
    <lineage>
        <taxon>Bacteria</taxon>
        <taxon>Pseudomonadati</taxon>
        <taxon>Pseudomonadota</taxon>
        <taxon>Betaproteobacteria</taxon>
        <taxon>Burkholderiales</taxon>
        <taxon>Burkholderiaceae</taxon>
        <taxon>Pandoraea</taxon>
    </lineage>
</organism>
<dbReference type="PANTHER" id="PTHR43557:SF2">
    <property type="entry name" value="RIESKE DOMAIN-CONTAINING PROTEIN-RELATED"/>
    <property type="match status" value="1"/>
</dbReference>
<dbReference type="GO" id="GO:0016651">
    <property type="term" value="F:oxidoreductase activity, acting on NAD(P)H"/>
    <property type="evidence" value="ECO:0007669"/>
    <property type="project" value="TreeGrafter"/>
</dbReference>
<dbReference type="OrthoDB" id="9769238at2"/>
<dbReference type="EC" id="1.18.1.5" evidence="7"/>
<dbReference type="GO" id="GO:0005737">
    <property type="term" value="C:cytoplasm"/>
    <property type="evidence" value="ECO:0007669"/>
    <property type="project" value="TreeGrafter"/>
</dbReference>
<evidence type="ECO:0000313" key="8">
    <source>
        <dbReference type="Proteomes" id="UP000414233"/>
    </source>
</evidence>
<evidence type="ECO:0000259" key="5">
    <source>
        <dbReference type="Pfam" id="PF07992"/>
    </source>
</evidence>
<dbReference type="Proteomes" id="UP000414233">
    <property type="component" value="Unassembled WGS sequence"/>
</dbReference>
<dbReference type="PRINTS" id="PR00368">
    <property type="entry name" value="FADPNR"/>
</dbReference>
<dbReference type="AlphaFoldDB" id="A0A5E4ZGN1"/>
<dbReference type="InterPro" id="IPR023753">
    <property type="entry name" value="FAD/NAD-binding_dom"/>
</dbReference>
<dbReference type="PRINTS" id="PR00411">
    <property type="entry name" value="PNDRDTASEI"/>
</dbReference>
<feature type="domain" description="FAD/NAD(P)-binding" evidence="5">
    <location>
        <begin position="6"/>
        <end position="309"/>
    </location>
</feature>
<dbReference type="SUPFAM" id="SSF55424">
    <property type="entry name" value="FAD/NAD-linked reductases, dimerisation (C-terminal) domain"/>
    <property type="match status" value="1"/>
</dbReference>
<keyword evidence="2" id="KW-0285">Flavoprotein</keyword>
<dbReference type="EMBL" id="CABPRZ010000050">
    <property type="protein sequence ID" value="VVE59672.1"/>
    <property type="molecule type" value="Genomic_DNA"/>
</dbReference>
<evidence type="ECO:0000256" key="4">
    <source>
        <dbReference type="ARBA" id="ARBA00023002"/>
    </source>
</evidence>